<feature type="transmembrane region" description="Helical" evidence="9">
    <location>
        <begin position="56"/>
        <end position="74"/>
    </location>
</feature>
<dbReference type="InterPro" id="IPR037294">
    <property type="entry name" value="ABC_BtuC-like"/>
</dbReference>
<evidence type="ECO:0000313" key="11">
    <source>
        <dbReference type="Proteomes" id="UP000661691"/>
    </source>
</evidence>
<dbReference type="GO" id="GO:0010043">
    <property type="term" value="P:response to zinc ion"/>
    <property type="evidence" value="ECO:0007669"/>
    <property type="project" value="TreeGrafter"/>
</dbReference>
<reference evidence="10" key="1">
    <citation type="submission" date="2020-09" db="EMBL/GenBank/DDBJ databases">
        <title>A novel bacterium of genus Hazenella, isolated from South China Sea.</title>
        <authorList>
            <person name="Huang H."/>
            <person name="Mo K."/>
            <person name="Hu Y."/>
        </authorList>
    </citation>
    <scope>NUCLEOTIDE SEQUENCE</scope>
    <source>
        <strain evidence="10">IB182357</strain>
    </source>
</reference>
<gene>
    <name evidence="10" type="ORF">IC620_13395</name>
</gene>
<accession>A0A926NB81</accession>
<protein>
    <submittedName>
        <fullName evidence="10">Metal ABC transporter permease</fullName>
    </submittedName>
</protein>
<dbReference type="SUPFAM" id="SSF81345">
    <property type="entry name" value="ABC transporter involved in vitamin B12 uptake, BtuC"/>
    <property type="match status" value="1"/>
</dbReference>
<sequence length="294" mass="31329">MVDFWIILTGALVAGSCGFIGCFLILRRVAMLGDAISHAILPGIVIAFLISGDRGTLPMLIGAIVFGLICTVLIQSLRQTGVQVDAAISVTFTTLFAIGIILVTLFTRQVDLDLDCVLFGEIAYVPWDTITLFGTDLGPKAVWGIGAAFLFCLIMVTLFYKQLKITSFDPAMAAAIGIPVATIHYLLMGMISVTTVASFESVGAILVVAMLIVPGATAYLLTDRLSVMLGLATLVGVVSSILGYYLAVLLDANIAGCMTIIAGLLFVMAFLFSPKHGILTRKWIQRRVKASLQS</sequence>
<evidence type="ECO:0000256" key="6">
    <source>
        <dbReference type="ARBA" id="ARBA00022989"/>
    </source>
</evidence>
<comment type="similarity">
    <text evidence="2 8">Belongs to the ABC-3 integral membrane protein family.</text>
</comment>
<dbReference type="EMBL" id="JACXAH010000023">
    <property type="protein sequence ID" value="MBD1373343.1"/>
    <property type="molecule type" value="Genomic_DNA"/>
</dbReference>
<keyword evidence="7 9" id="KW-0472">Membrane</keyword>
<evidence type="ECO:0000256" key="2">
    <source>
        <dbReference type="ARBA" id="ARBA00008034"/>
    </source>
</evidence>
<evidence type="ECO:0000256" key="3">
    <source>
        <dbReference type="ARBA" id="ARBA00022448"/>
    </source>
</evidence>
<keyword evidence="11" id="KW-1185">Reference proteome</keyword>
<evidence type="ECO:0000313" key="10">
    <source>
        <dbReference type="EMBL" id="MBD1373343.1"/>
    </source>
</evidence>
<evidence type="ECO:0000256" key="9">
    <source>
        <dbReference type="SAM" id="Phobius"/>
    </source>
</evidence>
<evidence type="ECO:0000256" key="5">
    <source>
        <dbReference type="ARBA" id="ARBA00022692"/>
    </source>
</evidence>
<dbReference type="RefSeq" id="WP_191142462.1">
    <property type="nucleotide sequence ID" value="NZ_JACXAH010000023.1"/>
</dbReference>
<proteinExistence type="inferred from homology"/>
<feature type="transmembrane region" description="Helical" evidence="9">
    <location>
        <begin position="86"/>
        <end position="106"/>
    </location>
</feature>
<dbReference type="InterPro" id="IPR001626">
    <property type="entry name" value="ABC_TroCD"/>
</dbReference>
<dbReference type="GO" id="GO:0043190">
    <property type="term" value="C:ATP-binding cassette (ABC) transporter complex"/>
    <property type="evidence" value="ECO:0007669"/>
    <property type="project" value="InterPro"/>
</dbReference>
<keyword evidence="5 8" id="KW-0812">Transmembrane</keyword>
<dbReference type="AlphaFoldDB" id="A0A926NB81"/>
<dbReference type="Pfam" id="PF00950">
    <property type="entry name" value="ABC-3"/>
    <property type="match status" value="1"/>
</dbReference>
<feature type="transmembrane region" description="Helical" evidence="9">
    <location>
        <begin position="228"/>
        <end position="247"/>
    </location>
</feature>
<organism evidence="10 11">
    <name type="scientific">Polycladospora coralii</name>
    <dbReference type="NCBI Taxonomy" id="2771432"/>
    <lineage>
        <taxon>Bacteria</taxon>
        <taxon>Bacillati</taxon>
        <taxon>Bacillota</taxon>
        <taxon>Bacilli</taxon>
        <taxon>Bacillales</taxon>
        <taxon>Thermoactinomycetaceae</taxon>
        <taxon>Polycladospora</taxon>
    </lineage>
</organism>
<name>A0A926NB81_9BACL</name>
<dbReference type="GO" id="GO:0055085">
    <property type="term" value="P:transmembrane transport"/>
    <property type="evidence" value="ECO:0007669"/>
    <property type="project" value="InterPro"/>
</dbReference>
<keyword evidence="6 9" id="KW-1133">Transmembrane helix</keyword>
<evidence type="ECO:0000256" key="1">
    <source>
        <dbReference type="ARBA" id="ARBA00004651"/>
    </source>
</evidence>
<feature type="transmembrane region" description="Helical" evidence="9">
    <location>
        <begin position="172"/>
        <end position="196"/>
    </location>
</feature>
<evidence type="ECO:0000256" key="4">
    <source>
        <dbReference type="ARBA" id="ARBA00022475"/>
    </source>
</evidence>
<feature type="transmembrane region" description="Helical" evidence="9">
    <location>
        <begin position="31"/>
        <end position="50"/>
    </location>
</feature>
<dbReference type="PANTHER" id="PTHR30477">
    <property type="entry name" value="ABC-TRANSPORTER METAL-BINDING PROTEIN"/>
    <property type="match status" value="1"/>
</dbReference>
<feature type="transmembrane region" description="Helical" evidence="9">
    <location>
        <begin position="202"/>
        <end position="221"/>
    </location>
</feature>
<keyword evidence="3 8" id="KW-0813">Transport</keyword>
<evidence type="ECO:0000256" key="8">
    <source>
        <dbReference type="RuleBase" id="RU003943"/>
    </source>
</evidence>
<comment type="caution">
    <text evidence="10">The sequence shown here is derived from an EMBL/GenBank/DDBJ whole genome shotgun (WGS) entry which is preliminary data.</text>
</comment>
<dbReference type="PANTHER" id="PTHR30477:SF8">
    <property type="entry name" value="METAL TRANSPORT SYSTEM MEMBRANE PROTEIN CT_070-RELATED"/>
    <property type="match status" value="1"/>
</dbReference>
<evidence type="ECO:0000256" key="7">
    <source>
        <dbReference type="ARBA" id="ARBA00023136"/>
    </source>
</evidence>
<feature type="transmembrane region" description="Helical" evidence="9">
    <location>
        <begin position="141"/>
        <end position="160"/>
    </location>
</feature>
<dbReference type="CDD" id="cd06550">
    <property type="entry name" value="TM_ABC_iron-siderophores_like"/>
    <property type="match status" value="1"/>
</dbReference>
<dbReference type="Proteomes" id="UP000661691">
    <property type="component" value="Unassembled WGS sequence"/>
</dbReference>
<feature type="transmembrane region" description="Helical" evidence="9">
    <location>
        <begin position="253"/>
        <end position="272"/>
    </location>
</feature>
<keyword evidence="4" id="KW-1003">Cell membrane</keyword>
<comment type="subcellular location">
    <subcellularLocation>
        <location evidence="1 8">Cell membrane</location>
        <topology evidence="1 8">Multi-pass membrane protein</topology>
    </subcellularLocation>
</comment>
<dbReference type="Gene3D" id="1.10.3470.10">
    <property type="entry name" value="ABC transporter involved in vitamin B12 uptake, BtuC"/>
    <property type="match status" value="1"/>
</dbReference>
<feature type="transmembrane region" description="Helical" evidence="9">
    <location>
        <begin position="6"/>
        <end position="26"/>
    </location>
</feature>